<organism evidence="2 3">
    <name type="scientific">Elysia crispata</name>
    <name type="common">lettuce slug</name>
    <dbReference type="NCBI Taxonomy" id="231223"/>
    <lineage>
        <taxon>Eukaryota</taxon>
        <taxon>Metazoa</taxon>
        <taxon>Spiralia</taxon>
        <taxon>Lophotrochozoa</taxon>
        <taxon>Mollusca</taxon>
        <taxon>Gastropoda</taxon>
        <taxon>Heterobranchia</taxon>
        <taxon>Euthyneura</taxon>
        <taxon>Panpulmonata</taxon>
        <taxon>Sacoglossa</taxon>
        <taxon>Placobranchoidea</taxon>
        <taxon>Plakobranchidae</taxon>
        <taxon>Elysia</taxon>
    </lineage>
</organism>
<reference evidence="2" key="1">
    <citation type="journal article" date="2023" name="G3 (Bethesda)">
        <title>A reference genome for the long-term kleptoplast-retaining sea slug Elysia crispata morphotype clarki.</title>
        <authorList>
            <person name="Eastman K.E."/>
            <person name="Pendleton A.L."/>
            <person name="Shaikh M.A."/>
            <person name="Suttiyut T."/>
            <person name="Ogas R."/>
            <person name="Tomko P."/>
            <person name="Gavelis G."/>
            <person name="Widhalm J.R."/>
            <person name="Wisecaver J.H."/>
        </authorList>
    </citation>
    <scope>NUCLEOTIDE SEQUENCE</scope>
    <source>
        <strain evidence="2">ECLA1</strain>
    </source>
</reference>
<feature type="chain" id="PRO_5042045438" description="Secreted protein" evidence="1">
    <location>
        <begin position="22"/>
        <end position="72"/>
    </location>
</feature>
<proteinExistence type="predicted"/>
<protein>
    <recommendedName>
        <fullName evidence="4">Secreted protein</fullName>
    </recommendedName>
</protein>
<keyword evidence="3" id="KW-1185">Reference proteome</keyword>
<name>A0AAE1BGU1_9GAST</name>
<accession>A0AAE1BGU1</accession>
<dbReference type="Proteomes" id="UP001283361">
    <property type="component" value="Unassembled WGS sequence"/>
</dbReference>
<evidence type="ECO:0008006" key="4">
    <source>
        <dbReference type="Google" id="ProtNLM"/>
    </source>
</evidence>
<sequence length="72" mass="7845">MLKHIAAVLVVTKTGLALCCACSVQINSFKHNTQAQGLVTGDWCDRLYTADRSEAVCTCSKHVYVNDNRSNA</sequence>
<feature type="signal peptide" evidence="1">
    <location>
        <begin position="1"/>
        <end position="21"/>
    </location>
</feature>
<evidence type="ECO:0000256" key="1">
    <source>
        <dbReference type="SAM" id="SignalP"/>
    </source>
</evidence>
<evidence type="ECO:0000313" key="2">
    <source>
        <dbReference type="EMBL" id="KAK3804432.1"/>
    </source>
</evidence>
<gene>
    <name evidence="2" type="ORF">RRG08_021016</name>
</gene>
<keyword evidence="1" id="KW-0732">Signal</keyword>
<dbReference type="EMBL" id="JAWDGP010000011">
    <property type="protein sequence ID" value="KAK3804432.1"/>
    <property type="molecule type" value="Genomic_DNA"/>
</dbReference>
<evidence type="ECO:0000313" key="3">
    <source>
        <dbReference type="Proteomes" id="UP001283361"/>
    </source>
</evidence>
<comment type="caution">
    <text evidence="2">The sequence shown here is derived from an EMBL/GenBank/DDBJ whole genome shotgun (WGS) entry which is preliminary data.</text>
</comment>
<dbReference type="AlphaFoldDB" id="A0AAE1BGU1"/>